<dbReference type="RefSeq" id="WP_043117618.1">
    <property type="nucleotide sequence ID" value="NZ_JRAA01000002.1"/>
</dbReference>
<gene>
    <name evidence="9" type="primary">dctM1</name>
    <name evidence="10" type="ORF">BOV88_10540</name>
    <name evidence="9" type="ORF">JV46_07020</name>
</gene>
<evidence type="ECO:0000259" key="8">
    <source>
        <dbReference type="Pfam" id="PF06808"/>
    </source>
</evidence>
<dbReference type="GeneID" id="86992300"/>
<dbReference type="InterPro" id="IPR010656">
    <property type="entry name" value="DctM"/>
</dbReference>
<feature type="transmembrane region" description="Helical" evidence="7">
    <location>
        <begin position="238"/>
        <end position="259"/>
    </location>
</feature>
<dbReference type="EMBL" id="JRAA01000002">
    <property type="protein sequence ID" value="KHF25390.1"/>
    <property type="molecule type" value="Genomic_DNA"/>
</dbReference>
<name>A0A0B0H8J6_SOVGS</name>
<evidence type="ECO:0000313" key="12">
    <source>
        <dbReference type="Proteomes" id="UP000190962"/>
    </source>
</evidence>
<evidence type="ECO:0000256" key="4">
    <source>
        <dbReference type="ARBA" id="ARBA00022692"/>
    </source>
</evidence>
<dbReference type="OrthoDB" id="9796052at2"/>
<dbReference type="Pfam" id="PF06808">
    <property type="entry name" value="DctM"/>
    <property type="match status" value="1"/>
</dbReference>
<keyword evidence="2" id="KW-1003">Cell membrane</keyword>
<comment type="similarity">
    <text evidence="7">Belongs to the TRAP transporter large permease family.</text>
</comment>
<dbReference type="InterPro" id="IPR004681">
    <property type="entry name" value="TRAP_DctM"/>
</dbReference>
<feature type="transmembrane region" description="Helical" evidence="7">
    <location>
        <begin position="112"/>
        <end position="142"/>
    </location>
</feature>
<dbReference type="PANTHER" id="PTHR33362:SF7">
    <property type="entry name" value="SLL1103 PROTEIN"/>
    <property type="match status" value="1"/>
</dbReference>
<dbReference type="PANTHER" id="PTHR33362">
    <property type="entry name" value="SIALIC ACID TRAP TRANSPORTER PERMEASE PROTEIN SIAT-RELATED"/>
    <property type="match status" value="1"/>
</dbReference>
<evidence type="ECO:0000313" key="9">
    <source>
        <dbReference type="EMBL" id="KHF25390.1"/>
    </source>
</evidence>
<comment type="subcellular location">
    <subcellularLocation>
        <location evidence="1 7">Cell inner membrane</location>
        <topology evidence="1 7">Multi-pass membrane protein</topology>
    </subcellularLocation>
</comment>
<proteinExistence type="inferred from homology"/>
<dbReference type="Proteomes" id="UP000030856">
    <property type="component" value="Unassembled WGS sequence"/>
</dbReference>
<reference evidence="10 12" key="2">
    <citation type="submission" date="2016-11" db="EMBL/GenBank/DDBJ databases">
        <title>Mixed transmission modes and dynamic genome evolution in an obligate animal-bacterial symbiosis.</title>
        <authorList>
            <person name="Russell S.L."/>
            <person name="Corbett-Detig R.B."/>
            <person name="Cavanaugh C.M."/>
        </authorList>
    </citation>
    <scope>NUCLEOTIDE SEQUENCE [LARGE SCALE GENOMIC DNA]</scope>
    <source>
        <strain evidence="10">MA-KB16</strain>
    </source>
</reference>
<feature type="transmembrane region" description="Helical" evidence="7">
    <location>
        <begin position="302"/>
        <end position="321"/>
    </location>
</feature>
<dbReference type="PATRIC" id="fig|2340.3.peg.2009"/>
<evidence type="ECO:0000256" key="1">
    <source>
        <dbReference type="ARBA" id="ARBA00004429"/>
    </source>
</evidence>
<protein>
    <recommendedName>
        <fullName evidence="7">TRAP transporter large permease protein</fullName>
    </recommendedName>
</protein>
<keyword evidence="5 7" id="KW-1133">Transmembrane helix</keyword>
<keyword evidence="4 7" id="KW-0812">Transmembrane</keyword>
<feature type="transmembrane region" description="Helical" evidence="7">
    <location>
        <begin position="33"/>
        <end position="53"/>
    </location>
</feature>
<dbReference type="AlphaFoldDB" id="A0A0B0H8J6"/>
<feature type="transmembrane region" description="Helical" evidence="7">
    <location>
        <begin position="74"/>
        <end position="92"/>
    </location>
</feature>
<organism evidence="9 11">
    <name type="scientific">Solemya velum gill symbiont</name>
    <dbReference type="NCBI Taxonomy" id="2340"/>
    <lineage>
        <taxon>Bacteria</taxon>
        <taxon>Pseudomonadati</taxon>
        <taxon>Pseudomonadota</taxon>
        <taxon>Gammaproteobacteria</taxon>
        <taxon>sulfur-oxidizing symbionts</taxon>
    </lineage>
</organism>
<dbReference type="EMBL" id="MPNX01000017">
    <property type="protein sequence ID" value="OOY34314.1"/>
    <property type="molecule type" value="Genomic_DNA"/>
</dbReference>
<evidence type="ECO:0000313" key="10">
    <source>
        <dbReference type="EMBL" id="OOY34314.1"/>
    </source>
</evidence>
<reference evidence="9 11" key="1">
    <citation type="journal article" date="2014" name="BMC Genomics">
        <title>The genome of the intracellular bacterium of the coastal bivalve, Solemya velum: a blueprint for thriving in and out of symbiosis.</title>
        <authorList>
            <person name="Dmytrenko O."/>
            <person name="Russell S.L."/>
            <person name="Loo W.T."/>
            <person name="Fontanez K.M."/>
            <person name="Liao L."/>
            <person name="Roeselers G."/>
            <person name="Sharma R."/>
            <person name="Stewart F.J."/>
            <person name="Newton I.L."/>
            <person name="Woyke T."/>
            <person name="Wu D."/>
            <person name="Lang J.M."/>
            <person name="Eisen J.A."/>
            <person name="Cavanaugh C.M."/>
        </authorList>
    </citation>
    <scope>NUCLEOTIDE SEQUENCE [LARGE SCALE GENOMIC DNA]</scope>
    <source>
        <strain evidence="9 11">WH</strain>
    </source>
</reference>
<comment type="subunit">
    <text evidence="7">The complex comprises the extracytoplasmic solute receptor protein and the two transmembrane proteins.</text>
</comment>
<evidence type="ECO:0000256" key="5">
    <source>
        <dbReference type="ARBA" id="ARBA00022989"/>
    </source>
</evidence>
<feature type="transmembrane region" description="Helical" evidence="7">
    <location>
        <begin position="197"/>
        <end position="217"/>
    </location>
</feature>
<dbReference type="NCBIfam" id="TIGR00786">
    <property type="entry name" value="dctM"/>
    <property type="match status" value="1"/>
</dbReference>
<dbReference type="STRING" id="2340.JV46_07020"/>
<evidence type="ECO:0000313" key="11">
    <source>
        <dbReference type="Proteomes" id="UP000030856"/>
    </source>
</evidence>
<accession>A0A0B0H8J6</accession>
<dbReference type="Proteomes" id="UP000190962">
    <property type="component" value="Unassembled WGS sequence"/>
</dbReference>
<dbReference type="eggNOG" id="COG4664">
    <property type="taxonomic scope" value="Bacteria"/>
</dbReference>
<keyword evidence="3 7" id="KW-0997">Cell inner membrane</keyword>
<keyword evidence="11" id="KW-1185">Reference proteome</keyword>
<sequence>MSLEQIMVVMMFATFILLLFSGFPVAWVLGGTAVLFAVVGHVMVENFGADLWFSWGSSMQLVPERLWDLVGKETLVALPMFIFMGIMLDRSGVAEELMKNIVKLFGGIRGGYAVTVVFIGVLLAASTGIIGASVVLLGMLSLPVMMQSNYNKSLAVGTACSVGTLGILIPPSIMLVLMADRLANPNASVGDLFMGALFPGFLLVFLYVGYIMVYAWVKPNAAPVPDNVEKITLKIVFNAVKAIIPTAFLILAVLGSIFFGIATPTEASGVGAAGALLLAVINQRLNMEVLRESLFQTTKTSAFIFAIFVGATAFSVVLRGLGGDTVIEEALLGLNMPPMGVLAVVLFAVFLLGFFLDWVEITLIILPLVAPIMESLGFDLVWFAILFAVCLQTSFLTPPVGFALFYIKGVCPPEIKVTDIYKGVAPFILLQLVALLIILMWPPIVTWLPSVAY</sequence>
<feature type="transmembrane region" description="Helical" evidence="7">
    <location>
        <begin position="154"/>
        <end position="177"/>
    </location>
</feature>
<evidence type="ECO:0000256" key="3">
    <source>
        <dbReference type="ARBA" id="ARBA00022519"/>
    </source>
</evidence>
<evidence type="ECO:0000256" key="7">
    <source>
        <dbReference type="RuleBase" id="RU369079"/>
    </source>
</evidence>
<feature type="transmembrane region" description="Helical" evidence="7">
    <location>
        <begin position="341"/>
        <end position="368"/>
    </location>
</feature>
<dbReference type="GO" id="GO:0005886">
    <property type="term" value="C:plasma membrane"/>
    <property type="evidence" value="ECO:0007669"/>
    <property type="project" value="UniProtKB-SubCell"/>
</dbReference>
<feature type="transmembrane region" description="Helical" evidence="7">
    <location>
        <begin position="380"/>
        <end position="407"/>
    </location>
</feature>
<feature type="transmembrane region" description="Helical" evidence="7">
    <location>
        <begin position="265"/>
        <end position="281"/>
    </location>
</feature>
<evidence type="ECO:0000256" key="2">
    <source>
        <dbReference type="ARBA" id="ARBA00022475"/>
    </source>
</evidence>
<keyword evidence="6 7" id="KW-0472">Membrane</keyword>
<feature type="domain" description="TRAP C4-dicarboxylate transport system permease DctM subunit" evidence="8">
    <location>
        <begin position="12"/>
        <end position="443"/>
    </location>
</feature>
<comment type="function">
    <text evidence="7">Part of the tripartite ATP-independent periplasmic (TRAP) transport system.</text>
</comment>
<feature type="transmembrane region" description="Helical" evidence="7">
    <location>
        <begin position="427"/>
        <end position="448"/>
    </location>
</feature>
<dbReference type="GO" id="GO:0022857">
    <property type="term" value="F:transmembrane transporter activity"/>
    <property type="evidence" value="ECO:0007669"/>
    <property type="project" value="UniProtKB-UniRule"/>
</dbReference>
<comment type="caution">
    <text evidence="9">The sequence shown here is derived from an EMBL/GenBank/DDBJ whole genome shotgun (WGS) entry which is preliminary data.</text>
</comment>
<evidence type="ECO:0000256" key="6">
    <source>
        <dbReference type="ARBA" id="ARBA00023136"/>
    </source>
</evidence>
<keyword evidence="7" id="KW-0813">Transport</keyword>
<feature type="transmembrane region" description="Helical" evidence="7">
    <location>
        <begin position="7"/>
        <end position="27"/>
    </location>
</feature>